<dbReference type="Proteomes" id="UP000887575">
    <property type="component" value="Unassembled WGS sequence"/>
</dbReference>
<dbReference type="InterPro" id="IPR050346">
    <property type="entry name" value="FMO-like"/>
</dbReference>
<dbReference type="GO" id="GO:0050661">
    <property type="term" value="F:NADP binding"/>
    <property type="evidence" value="ECO:0007669"/>
    <property type="project" value="InterPro"/>
</dbReference>
<dbReference type="Gene3D" id="3.50.50.60">
    <property type="entry name" value="FAD/NAD(P)-binding domain"/>
    <property type="match status" value="1"/>
</dbReference>
<dbReference type="Pfam" id="PF00743">
    <property type="entry name" value="FMO-like"/>
    <property type="match status" value="1"/>
</dbReference>
<sequence length="194" mass="22082">MYLHMFPPQTGDKNTLCFIGLLMPWGGLFPVAEMQARLFCAQMFREISLPNVDRMRLSISKDEEKARQRYTHSNRHYFEVDFVPYLRDWLEYCDVARATSGSVSDWTLFKKVFFGPCVSPVYRLHGKHSWIGAREAILGVEHRTSTAYLGLGPVGSHSGYCQMGRLEKNGQNETQKSGTAPNGTIHINNFDGQL</sequence>
<evidence type="ECO:0000256" key="4">
    <source>
        <dbReference type="ARBA" id="ARBA00023002"/>
    </source>
</evidence>
<name>A0AAF3ENL0_9BILA</name>
<comment type="cofactor">
    <cofactor evidence="5">
        <name>FAD</name>
        <dbReference type="ChEBI" id="CHEBI:57692"/>
    </cofactor>
</comment>
<proteinExistence type="inferred from homology"/>
<keyword evidence="5" id="KW-0503">Monooxygenase</keyword>
<keyword evidence="2 5" id="KW-0285">Flavoprotein</keyword>
<evidence type="ECO:0000256" key="3">
    <source>
        <dbReference type="ARBA" id="ARBA00022827"/>
    </source>
</evidence>
<reference evidence="7" key="1">
    <citation type="submission" date="2024-02" db="UniProtKB">
        <authorList>
            <consortium name="WormBaseParasite"/>
        </authorList>
    </citation>
    <scope>IDENTIFICATION</scope>
</reference>
<evidence type="ECO:0000256" key="5">
    <source>
        <dbReference type="RuleBase" id="RU361177"/>
    </source>
</evidence>
<evidence type="ECO:0000256" key="2">
    <source>
        <dbReference type="ARBA" id="ARBA00022630"/>
    </source>
</evidence>
<evidence type="ECO:0000256" key="1">
    <source>
        <dbReference type="ARBA" id="ARBA00009183"/>
    </source>
</evidence>
<evidence type="ECO:0000313" key="6">
    <source>
        <dbReference type="Proteomes" id="UP000887575"/>
    </source>
</evidence>
<dbReference type="PANTHER" id="PTHR23023">
    <property type="entry name" value="DIMETHYLANILINE MONOOXYGENASE"/>
    <property type="match status" value="1"/>
</dbReference>
<dbReference type="GO" id="GO:0050660">
    <property type="term" value="F:flavin adenine dinucleotide binding"/>
    <property type="evidence" value="ECO:0007669"/>
    <property type="project" value="InterPro"/>
</dbReference>
<protein>
    <recommendedName>
        <fullName evidence="5">Flavin-containing monooxygenase</fullName>
        <ecNumber evidence="5">1.-.-.-</ecNumber>
    </recommendedName>
</protein>
<accession>A0AAF3ENL0</accession>
<keyword evidence="4 5" id="KW-0560">Oxidoreductase</keyword>
<dbReference type="WBParaSite" id="MBELARI_LOCUS15635">
    <property type="protein sequence ID" value="MBELARI_LOCUS15635"/>
    <property type="gene ID" value="MBELARI_LOCUS15635"/>
</dbReference>
<comment type="similarity">
    <text evidence="1 5">Belongs to the FMO family.</text>
</comment>
<organism evidence="6 7">
    <name type="scientific">Mesorhabditis belari</name>
    <dbReference type="NCBI Taxonomy" id="2138241"/>
    <lineage>
        <taxon>Eukaryota</taxon>
        <taxon>Metazoa</taxon>
        <taxon>Ecdysozoa</taxon>
        <taxon>Nematoda</taxon>
        <taxon>Chromadorea</taxon>
        <taxon>Rhabditida</taxon>
        <taxon>Rhabditina</taxon>
        <taxon>Rhabditomorpha</taxon>
        <taxon>Rhabditoidea</taxon>
        <taxon>Rhabditidae</taxon>
        <taxon>Mesorhabditinae</taxon>
        <taxon>Mesorhabditis</taxon>
    </lineage>
</organism>
<keyword evidence="3 5" id="KW-0274">FAD</keyword>
<dbReference type="EC" id="1.-.-.-" evidence="5"/>
<evidence type="ECO:0000313" key="7">
    <source>
        <dbReference type="WBParaSite" id="MBELARI_LOCUS15635"/>
    </source>
</evidence>
<dbReference type="GO" id="GO:0004499">
    <property type="term" value="F:N,N-dimethylaniline monooxygenase activity"/>
    <property type="evidence" value="ECO:0007669"/>
    <property type="project" value="InterPro"/>
</dbReference>
<dbReference type="AlphaFoldDB" id="A0AAF3ENL0"/>
<dbReference type="InterPro" id="IPR020946">
    <property type="entry name" value="Flavin_mOase-like"/>
</dbReference>
<dbReference type="InterPro" id="IPR036188">
    <property type="entry name" value="FAD/NAD-bd_sf"/>
</dbReference>
<keyword evidence="6" id="KW-1185">Reference proteome</keyword>